<dbReference type="PROSITE" id="PS50948">
    <property type="entry name" value="PAN"/>
    <property type="match status" value="1"/>
</dbReference>
<dbReference type="Gene3D" id="2.40.128.620">
    <property type="match status" value="1"/>
</dbReference>
<evidence type="ECO:0000256" key="9">
    <source>
        <dbReference type="SAM" id="MobiDB-lite"/>
    </source>
</evidence>
<feature type="signal peptide" evidence="11">
    <location>
        <begin position="1"/>
        <end position="31"/>
    </location>
</feature>
<comment type="subcellular location">
    <subcellularLocation>
        <location evidence="1">Membrane</location>
        <topology evidence="1">Single-pass type I membrane protein</topology>
    </subcellularLocation>
</comment>
<dbReference type="AlphaFoldDB" id="A0A9J6C0B9"/>
<feature type="compositionally biased region" description="Basic residues" evidence="9">
    <location>
        <begin position="449"/>
        <end position="459"/>
    </location>
</feature>
<dbReference type="InterPro" id="IPR011106">
    <property type="entry name" value="MANSC_N"/>
</dbReference>
<keyword evidence="2 10" id="KW-0812">Transmembrane</keyword>
<evidence type="ECO:0008006" key="16">
    <source>
        <dbReference type="Google" id="ProtNLM"/>
    </source>
</evidence>
<evidence type="ECO:0000256" key="11">
    <source>
        <dbReference type="SAM" id="SignalP"/>
    </source>
</evidence>
<evidence type="ECO:0000313" key="15">
    <source>
        <dbReference type="Proteomes" id="UP001107558"/>
    </source>
</evidence>
<dbReference type="PROSITE" id="PS50068">
    <property type="entry name" value="LDLRA_2"/>
    <property type="match status" value="1"/>
</dbReference>
<dbReference type="Pfam" id="PF07502">
    <property type="entry name" value="MANEC"/>
    <property type="match status" value="1"/>
</dbReference>
<dbReference type="PANTHER" id="PTHR46876">
    <property type="entry name" value="LOW-DENSITY LIPOPROTEIN RECEPTOR-RELATED PROTEIN 11"/>
    <property type="match status" value="1"/>
</dbReference>
<evidence type="ECO:0000256" key="1">
    <source>
        <dbReference type="ARBA" id="ARBA00004479"/>
    </source>
</evidence>
<evidence type="ECO:0000256" key="8">
    <source>
        <dbReference type="PROSITE-ProRule" id="PRU00124"/>
    </source>
</evidence>
<sequence length="548" mass="62571">MEIKAFNHMLLHYIKLIPLLLLLLNSYVTHAYDDTHKIAKRLGVDVCTENFKIHQSTIIRTEESKAMGARFITDEEVSSNDACMKLCCAEDECDVFIFEEKTSGTCFLFHCGLPDDFRCKFTGHSNYTSGILTSSRSDLQSSNIIKPKLSQNELELVNLKRPYHQASDISVVQTLSTSTIPPLGIRLADMTSTQTTTKSPTTCGRFQFQCQTSKECIAIYNVCDQIAQCEDGSDEGPECPANIAVTVKNLLAGVENQPKILDNQINNRNRAMSSVNMNENFNQMPRPLVHNREDPMSAPKYPQQNHVAVAQYMDTDTDSRIFNHKNNILTSNLNNNNYPIQYQRNAYNMMPQQQQQMDDQIYREQPQMTRNDWPQMPPQQQQQQIQQPIIPVAPKQSNWPENLPKQNDEKPVTHKKEQHKDSEYSDEYVDGDESQVESDDVTTTETPKKKQRKHKKVKNQKKEKSHEKPLHEQLKQLKSDANDDAQFILEHSGHVEKPTGAILSLTLGCLVLAALSVVIGCRMRRVNVRRRRHGKAVDSDYLVNGMYL</sequence>
<dbReference type="InterPro" id="IPR003609">
    <property type="entry name" value="Pan_app"/>
</dbReference>
<comment type="caution">
    <text evidence="8">Lacks conserved residue(s) required for the propagation of feature annotation.</text>
</comment>
<evidence type="ECO:0000256" key="4">
    <source>
        <dbReference type="ARBA" id="ARBA00022989"/>
    </source>
</evidence>
<keyword evidence="6" id="KW-1015">Disulfide bond</keyword>
<dbReference type="GO" id="GO:0016020">
    <property type="term" value="C:membrane"/>
    <property type="evidence" value="ECO:0007669"/>
    <property type="project" value="UniProtKB-SubCell"/>
</dbReference>
<comment type="caution">
    <text evidence="14">The sequence shown here is derived from an EMBL/GenBank/DDBJ whole genome shotgun (WGS) entry which is preliminary data.</text>
</comment>
<keyword evidence="7" id="KW-0325">Glycoprotein</keyword>
<evidence type="ECO:0000259" key="13">
    <source>
        <dbReference type="PROSITE" id="PS50986"/>
    </source>
</evidence>
<dbReference type="Proteomes" id="UP001107558">
    <property type="component" value="Chromosome 2"/>
</dbReference>
<organism evidence="14 15">
    <name type="scientific">Polypedilum vanderplanki</name>
    <name type="common">Sleeping chironomid midge</name>
    <dbReference type="NCBI Taxonomy" id="319348"/>
    <lineage>
        <taxon>Eukaryota</taxon>
        <taxon>Metazoa</taxon>
        <taxon>Ecdysozoa</taxon>
        <taxon>Arthropoda</taxon>
        <taxon>Hexapoda</taxon>
        <taxon>Insecta</taxon>
        <taxon>Pterygota</taxon>
        <taxon>Neoptera</taxon>
        <taxon>Endopterygota</taxon>
        <taxon>Diptera</taxon>
        <taxon>Nematocera</taxon>
        <taxon>Chironomoidea</taxon>
        <taxon>Chironomidae</taxon>
        <taxon>Chironominae</taxon>
        <taxon>Polypedilum</taxon>
        <taxon>Polypedilum</taxon>
    </lineage>
</organism>
<dbReference type="EMBL" id="JADBJN010000002">
    <property type="protein sequence ID" value="KAG5674918.1"/>
    <property type="molecule type" value="Genomic_DNA"/>
</dbReference>
<dbReference type="PANTHER" id="PTHR46876:SF1">
    <property type="entry name" value="LOW-DENSITY LIPOPROTEIN RECEPTOR-RELATED PROTEIN 11"/>
    <property type="match status" value="1"/>
</dbReference>
<dbReference type="SMART" id="SM00765">
    <property type="entry name" value="MANEC"/>
    <property type="match status" value="1"/>
</dbReference>
<evidence type="ECO:0000256" key="3">
    <source>
        <dbReference type="ARBA" id="ARBA00022729"/>
    </source>
</evidence>
<accession>A0A9J6C0B9</accession>
<gene>
    <name evidence="14" type="ORF">PVAND_004863</name>
</gene>
<feature type="domain" description="Apple" evidence="12">
    <location>
        <begin position="47"/>
        <end position="132"/>
    </location>
</feature>
<dbReference type="InterPro" id="IPR002172">
    <property type="entry name" value="LDrepeatLR_classA_rpt"/>
</dbReference>
<evidence type="ECO:0000259" key="12">
    <source>
        <dbReference type="PROSITE" id="PS50948"/>
    </source>
</evidence>
<dbReference type="SMART" id="SM00192">
    <property type="entry name" value="LDLa"/>
    <property type="match status" value="1"/>
</dbReference>
<feature type="compositionally biased region" description="Acidic residues" evidence="9">
    <location>
        <begin position="424"/>
        <end position="442"/>
    </location>
</feature>
<feature type="chain" id="PRO_5039901574" description="MANSC domain-containing protein" evidence="11">
    <location>
        <begin position="32"/>
        <end position="548"/>
    </location>
</feature>
<evidence type="ECO:0000256" key="2">
    <source>
        <dbReference type="ARBA" id="ARBA00022692"/>
    </source>
</evidence>
<keyword evidence="3 11" id="KW-0732">Signal</keyword>
<dbReference type="InterPro" id="IPR036055">
    <property type="entry name" value="LDL_receptor-like_sf"/>
</dbReference>
<protein>
    <recommendedName>
        <fullName evidence="16">MANSC domain-containing protein</fullName>
    </recommendedName>
</protein>
<reference evidence="14" key="1">
    <citation type="submission" date="2021-03" db="EMBL/GenBank/DDBJ databases">
        <title>Chromosome level genome of the anhydrobiotic midge Polypedilum vanderplanki.</title>
        <authorList>
            <person name="Yoshida Y."/>
            <person name="Kikawada T."/>
            <person name="Gusev O."/>
        </authorList>
    </citation>
    <scope>NUCLEOTIDE SEQUENCE</scope>
    <source>
        <strain evidence="14">NIAS01</strain>
        <tissue evidence="14">Whole body or cell culture</tissue>
    </source>
</reference>
<name>A0A9J6C0B9_POLVA</name>
<dbReference type="InterPro" id="IPR013980">
    <property type="entry name" value="MANSC_dom"/>
</dbReference>
<evidence type="ECO:0000256" key="7">
    <source>
        <dbReference type="ARBA" id="ARBA00023180"/>
    </source>
</evidence>
<feature type="compositionally biased region" description="Basic and acidic residues" evidence="9">
    <location>
        <begin position="460"/>
        <end position="471"/>
    </location>
</feature>
<evidence type="ECO:0000256" key="5">
    <source>
        <dbReference type="ARBA" id="ARBA00023136"/>
    </source>
</evidence>
<dbReference type="InterPro" id="IPR023415">
    <property type="entry name" value="LDLR_class-A_CS"/>
</dbReference>
<evidence type="ECO:0000313" key="14">
    <source>
        <dbReference type="EMBL" id="KAG5674918.1"/>
    </source>
</evidence>
<dbReference type="SUPFAM" id="SSF57424">
    <property type="entry name" value="LDL receptor-like module"/>
    <property type="match status" value="1"/>
</dbReference>
<dbReference type="Pfam" id="PF00057">
    <property type="entry name" value="Ldl_recept_a"/>
    <property type="match status" value="1"/>
</dbReference>
<feature type="transmembrane region" description="Helical" evidence="10">
    <location>
        <begin position="501"/>
        <end position="521"/>
    </location>
</feature>
<dbReference type="PROSITE" id="PS01209">
    <property type="entry name" value="LDLRA_1"/>
    <property type="match status" value="1"/>
</dbReference>
<feature type="region of interest" description="Disordered" evidence="9">
    <location>
        <begin position="394"/>
        <end position="471"/>
    </location>
</feature>
<dbReference type="PROSITE" id="PS50986">
    <property type="entry name" value="MANSC"/>
    <property type="match status" value="1"/>
</dbReference>
<keyword evidence="4 10" id="KW-1133">Transmembrane helix</keyword>
<keyword evidence="5 10" id="KW-0472">Membrane</keyword>
<keyword evidence="15" id="KW-1185">Reference proteome</keyword>
<dbReference type="CDD" id="cd00112">
    <property type="entry name" value="LDLa"/>
    <property type="match status" value="1"/>
</dbReference>
<feature type="domain" description="MANSC" evidence="13">
    <location>
        <begin position="53"/>
        <end position="130"/>
    </location>
</feature>
<dbReference type="OrthoDB" id="10037294at2759"/>
<feature type="compositionally biased region" description="Basic and acidic residues" evidence="9">
    <location>
        <begin position="406"/>
        <end position="423"/>
    </location>
</feature>
<proteinExistence type="predicted"/>
<evidence type="ECO:0000256" key="6">
    <source>
        <dbReference type="ARBA" id="ARBA00023157"/>
    </source>
</evidence>
<evidence type="ECO:0000256" key="10">
    <source>
        <dbReference type="SAM" id="Phobius"/>
    </source>
</evidence>